<feature type="binding site" evidence="16">
    <location>
        <position position="100"/>
    </location>
    <ligand>
        <name>substrate</name>
    </ligand>
</feature>
<dbReference type="SMART" id="SM00642">
    <property type="entry name" value="Aamy"/>
    <property type="match status" value="1"/>
</dbReference>
<dbReference type="GO" id="GO:0016052">
    <property type="term" value="P:carbohydrate catabolic process"/>
    <property type="evidence" value="ECO:0007669"/>
    <property type="project" value="InterPro"/>
</dbReference>
<keyword evidence="20" id="KW-1185">Reference proteome</keyword>
<evidence type="ECO:0000259" key="18">
    <source>
        <dbReference type="SMART" id="SM00642"/>
    </source>
</evidence>
<keyword evidence="10" id="KW-0325">Glycoprotein</keyword>
<evidence type="ECO:0000256" key="12">
    <source>
        <dbReference type="ARBA" id="ARBA00023295"/>
    </source>
</evidence>
<comment type="cofactor">
    <cofactor evidence="2">
        <name>Ca(2+)</name>
        <dbReference type="ChEBI" id="CHEBI:29108"/>
    </cofactor>
</comment>
<keyword evidence="8" id="KW-0106">Calcium</keyword>
<evidence type="ECO:0000256" key="3">
    <source>
        <dbReference type="ARBA" id="ARBA00008061"/>
    </source>
</evidence>
<dbReference type="Gene3D" id="3.20.20.80">
    <property type="entry name" value="Glycosidases"/>
    <property type="match status" value="1"/>
</dbReference>
<dbReference type="AlphaFoldDB" id="A0A1E3HGN9"/>
<evidence type="ECO:0000256" key="7">
    <source>
        <dbReference type="ARBA" id="ARBA00022801"/>
    </source>
</evidence>
<dbReference type="InterPro" id="IPR015340">
    <property type="entry name" value="A_amylase_C_dom"/>
</dbReference>
<evidence type="ECO:0000256" key="9">
    <source>
        <dbReference type="ARBA" id="ARBA00023157"/>
    </source>
</evidence>
<keyword evidence="9 15" id="KW-1015">Disulfide bond</keyword>
<dbReference type="SUPFAM" id="SSF51445">
    <property type="entry name" value="(Trans)glycosidases"/>
    <property type="match status" value="1"/>
</dbReference>
<keyword evidence="7" id="KW-0378">Hydrolase</keyword>
<sequence length="499" mass="53744">MAAVSKLLALLPFLALSQAATSAEWRSRSIYQIITDRFAPSSSSTSCSLGSTSYCGGTWQTIIDKLEYVQSLGFDAIWISPTALGVEGSTEYGEGYHGYWTSDPTKLNPHFGNETDLKALSSALHERGMYLMTDIAINALSSTSYTLTSDSLSAANDGTLLFKDPANYHERCEIDYSDEVSIRHCWLAAGDDNGAVAMLDLKTEDDTVAGVLKDWAKDYVDNYDIDGFRVDASRHMGRNFQHDLCEAAGTFCIGEIFDYTTSYVAGFQGDNALDATLGYPLKAGLVDTFTGSDTTSTLAGYISDAAQYYADPSVIGIFLDNHDLARVNSLTDDKTLVWNALVGQFLYGGIPIVYQGTEQDIADGSGDPQNREALWNYNDYSTSGETFGRIQNLNKIRSGLGGADSSFYESVGWVLSQQDSDIAIKRGNALAVLTKRGGSGTGTWTVSGADFGNSASIVDLLSCDWSTTSDSGDITITWTAGQPFVYVTSDVASQAGLCQ</sequence>
<keyword evidence="6 17" id="KW-0732">Signal</keyword>
<feature type="disulfide bond" evidence="15">
    <location>
        <begin position="463"/>
        <end position="498"/>
    </location>
</feature>
<dbReference type="GeneID" id="30157944"/>
<dbReference type="RefSeq" id="XP_018991157.1">
    <property type="nucleotide sequence ID" value="XM_019141182.1"/>
</dbReference>
<evidence type="ECO:0000256" key="13">
    <source>
        <dbReference type="PIRSR" id="PIRSR001024-1"/>
    </source>
</evidence>
<dbReference type="Pfam" id="PF09260">
    <property type="entry name" value="A_amylase_dom_C"/>
    <property type="match status" value="1"/>
</dbReference>
<keyword evidence="12" id="KW-0326">Glycosidase</keyword>
<gene>
    <name evidence="19" type="ORF">L202_06635</name>
</gene>
<feature type="site" description="Transition state stabilizer" evidence="14">
    <location>
        <position position="323"/>
    </location>
</feature>
<dbReference type="EC" id="3.2.1.1" evidence="4"/>
<dbReference type="PIRSF" id="PIRSF001024">
    <property type="entry name" value="Alph-amyl_fung"/>
    <property type="match status" value="1"/>
</dbReference>
<dbReference type="GO" id="GO:0005509">
    <property type="term" value="F:calcium ion binding"/>
    <property type="evidence" value="ECO:0007669"/>
    <property type="project" value="InterPro"/>
</dbReference>
<accession>A0A1E3HGN9</accession>
<feature type="active site" description="Proton donor" evidence="13">
    <location>
        <position position="255"/>
    </location>
</feature>
<feature type="disulfide bond" evidence="15">
    <location>
        <begin position="47"/>
        <end position="55"/>
    </location>
</feature>
<feature type="active site" description="Nucleophile" evidence="13">
    <location>
        <position position="231"/>
    </location>
</feature>
<comment type="catalytic activity">
    <reaction evidence="1">
        <text>Endohydrolysis of (1-&gt;4)-alpha-D-glucosidic linkages in polysaccharides containing three or more (1-&gt;4)-alpha-linked D-glucose units.</text>
        <dbReference type="EC" id="3.2.1.1"/>
    </reaction>
</comment>
<dbReference type="SUPFAM" id="SSF51011">
    <property type="entry name" value="Glycosyl hydrolase domain"/>
    <property type="match status" value="1"/>
</dbReference>
<evidence type="ECO:0000256" key="4">
    <source>
        <dbReference type="ARBA" id="ARBA00012595"/>
    </source>
</evidence>
<keyword evidence="5" id="KW-0479">Metal-binding</keyword>
<evidence type="ECO:0000256" key="14">
    <source>
        <dbReference type="PIRSR" id="PIRSR001024-2"/>
    </source>
</evidence>
<evidence type="ECO:0000256" key="2">
    <source>
        <dbReference type="ARBA" id="ARBA00001913"/>
    </source>
</evidence>
<feature type="disulfide bond" evidence="15">
    <location>
        <begin position="172"/>
        <end position="185"/>
    </location>
</feature>
<dbReference type="PANTHER" id="PTHR10357:SF215">
    <property type="entry name" value="ALPHA-AMYLASE 1"/>
    <property type="match status" value="1"/>
</dbReference>
<dbReference type="InterPro" id="IPR017853">
    <property type="entry name" value="GH"/>
</dbReference>
<feature type="binding site" evidence="16">
    <location>
        <position position="371"/>
    </location>
    <ligand>
        <name>substrate</name>
    </ligand>
</feature>
<dbReference type="OrthoDB" id="204980at2759"/>
<protein>
    <recommendedName>
        <fullName evidence="4">alpha-amylase</fullName>
        <ecNumber evidence="4">3.2.1.1</ecNumber>
    </recommendedName>
</protein>
<evidence type="ECO:0000256" key="11">
    <source>
        <dbReference type="ARBA" id="ARBA00023277"/>
    </source>
</evidence>
<proteinExistence type="inferred from homology"/>
<feature type="binding site" evidence="16">
    <location>
        <position position="229"/>
    </location>
    <ligand>
        <name>substrate</name>
    </ligand>
</feature>
<evidence type="ECO:0000256" key="10">
    <source>
        <dbReference type="ARBA" id="ARBA00023180"/>
    </source>
</evidence>
<evidence type="ECO:0000256" key="6">
    <source>
        <dbReference type="ARBA" id="ARBA00022729"/>
    </source>
</evidence>
<comment type="caution">
    <text evidence="19">The sequence shown here is derived from an EMBL/GenBank/DDBJ whole genome shotgun (WGS) entry which is preliminary data.</text>
</comment>
<dbReference type="InterPro" id="IPR013777">
    <property type="entry name" value="A-amylase-like"/>
</dbReference>
<dbReference type="Pfam" id="PF00128">
    <property type="entry name" value="Alpha-amylase"/>
    <property type="match status" value="1"/>
</dbReference>
<evidence type="ECO:0000256" key="16">
    <source>
        <dbReference type="PIRSR" id="PIRSR001024-5"/>
    </source>
</evidence>
<keyword evidence="11" id="KW-0119">Carbohydrate metabolism</keyword>
<feature type="chain" id="PRO_5009129185" description="alpha-amylase" evidence="17">
    <location>
        <begin position="23"/>
        <end position="499"/>
    </location>
</feature>
<evidence type="ECO:0000256" key="17">
    <source>
        <dbReference type="SAM" id="SignalP"/>
    </source>
</evidence>
<evidence type="ECO:0000256" key="5">
    <source>
        <dbReference type="ARBA" id="ARBA00022723"/>
    </source>
</evidence>
<evidence type="ECO:0000313" key="19">
    <source>
        <dbReference type="EMBL" id="ODN75507.1"/>
    </source>
</evidence>
<feature type="binding site" evidence="16">
    <location>
        <position position="323"/>
    </location>
    <ligand>
        <name>substrate</name>
    </ligand>
</feature>
<feature type="signal peptide" evidence="17">
    <location>
        <begin position="1"/>
        <end position="22"/>
    </location>
</feature>
<comment type="similarity">
    <text evidence="3">Belongs to the glycosyl hydrolase 13 family.</text>
</comment>
<name>A0A1E3HGN9_9TREE</name>
<dbReference type="PANTHER" id="PTHR10357">
    <property type="entry name" value="ALPHA-AMYLASE FAMILY MEMBER"/>
    <property type="match status" value="1"/>
</dbReference>
<organism evidence="19 20">
    <name type="scientific">Cryptococcus amylolentus CBS 6039</name>
    <dbReference type="NCBI Taxonomy" id="1295533"/>
    <lineage>
        <taxon>Eukaryota</taxon>
        <taxon>Fungi</taxon>
        <taxon>Dikarya</taxon>
        <taxon>Basidiomycota</taxon>
        <taxon>Agaricomycotina</taxon>
        <taxon>Tremellomycetes</taxon>
        <taxon>Tremellales</taxon>
        <taxon>Cryptococcaceae</taxon>
        <taxon>Cryptococcus</taxon>
    </lineage>
</organism>
<dbReference type="InterPro" id="IPR013780">
    <property type="entry name" value="Glyco_hydro_b"/>
</dbReference>
<dbReference type="GO" id="GO:0004556">
    <property type="term" value="F:alpha-amylase activity"/>
    <property type="evidence" value="ECO:0007669"/>
    <property type="project" value="UniProtKB-EC"/>
</dbReference>
<dbReference type="Proteomes" id="UP000094065">
    <property type="component" value="Unassembled WGS sequence"/>
</dbReference>
<dbReference type="InterPro" id="IPR006047">
    <property type="entry name" value="GH13_cat_dom"/>
</dbReference>
<evidence type="ECO:0000256" key="8">
    <source>
        <dbReference type="ARBA" id="ARBA00022837"/>
    </source>
</evidence>
<dbReference type="EMBL" id="AWGJ01000010">
    <property type="protein sequence ID" value="ODN75507.1"/>
    <property type="molecule type" value="Genomic_DNA"/>
</dbReference>
<dbReference type="STRING" id="1295533.A0A1E3HGN9"/>
<reference evidence="19 20" key="1">
    <citation type="submission" date="2016-06" db="EMBL/GenBank/DDBJ databases">
        <title>Evolution of pathogenesis and genome organization in the Tremellales.</title>
        <authorList>
            <person name="Cuomo C."/>
            <person name="Litvintseva A."/>
            <person name="Heitman J."/>
            <person name="Chen Y."/>
            <person name="Sun S."/>
            <person name="Springer D."/>
            <person name="Dromer F."/>
            <person name="Young S."/>
            <person name="Zeng Q."/>
            <person name="Chapman S."/>
            <person name="Gujja S."/>
            <person name="Saif S."/>
            <person name="Birren B."/>
        </authorList>
    </citation>
    <scope>NUCLEOTIDE SEQUENCE [LARGE SCALE GENOMIC DNA]</scope>
    <source>
        <strain evidence="19 20">CBS 6039</strain>
    </source>
</reference>
<dbReference type="Gene3D" id="2.60.40.1180">
    <property type="entry name" value="Golgi alpha-mannosidase II"/>
    <property type="match status" value="1"/>
</dbReference>
<evidence type="ECO:0000256" key="15">
    <source>
        <dbReference type="PIRSR" id="PIRSR001024-4"/>
    </source>
</evidence>
<evidence type="ECO:0000313" key="20">
    <source>
        <dbReference type="Proteomes" id="UP000094065"/>
    </source>
</evidence>
<feature type="domain" description="Glycosyl hydrolase family 13 catalytic" evidence="18">
    <location>
        <begin position="32"/>
        <end position="397"/>
    </location>
</feature>
<evidence type="ECO:0000256" key="1">
    <source>
        <dbReference type="ARBA" id="ARBA00000548"/>
    </source>
</evidence>